<sequence length="455" mass="51402">MEAKAAHPQFESVVYEIDYLLNELNIILYNLRYWMKPEMTCKQTFLIQVPKCMLDMFDEPYIHSEPYGVALILGAWNYPLQLLLSPLFGAIAAGNCAILKPSEISSATAQLMDTLIPKYLDNECFHVYMGGKDETTVLLKQKFDYIFYTGSTNVGKIIAKAACEHLTPFTLELGGKCPVYIDETADFQVVAKRLWAGKVVNLGQTCVAPDFVLCTKSVQDKLLPYLKSTLQDFFGSDPMKSQDLCRIVNENNFRRLEKMIAKCNPVIGGELNEEQRYIAPTVLFDVSQDDPIMQEEIFGPILPFITVKDENEAIDFINAREKPLSLYVFSKNRRVIEKFVKKTSSGGFCANDTIIHLGVYELPFGGVGFSGIGKYHGKASFKTFSNEKSVLVRNYNPVVEYIGRCRYPPYTSGKMRTLQRLLKRRYFPAFPVWINSALTFCVGVAATVIVKGYTT</sequence>
<keyword evidence="3" id="KW-0812">Transmembrane</keyword>
<proteinExistence type="inferred from homology"/>
<evidence type="ECO:0000256" key="2">
    <source>
        <dbReference type="ARBA" id="ARBA00023002"/>
    </source>
</evidence>
<evidence type="ECO:0000259" key="4">
    <source>
        <dbReference type="Pfam" id="PF00171"/>
    </source>
</evidence>
<keyword evidence="6" id="KW-1185">Reference proteome</keyword>
<dbReference type="InterPro" id="IPR012394">
    <property type="entry name" value="Aldehyde_DH_NAD(P)"/>
</dbReference>
<feature type="non-terminal residue" evidence="5">
    <location>
        <position position="455"/>
    </location>
</feature>
<organism evidence="5 6">
    <name type="scientific">Cordylochernes scorpioides</name>
    <dbReference type="NCBI Taxonomy" id="51811"/>
    <lineage>
        <taxon>Eukaryota</taxon>
        <taxon>Metazoa</taxon>
        <taxon>Ecdysozoa</taxon>
        <taxon>Arthropoda</taxon>
        <taxon>Chelicerata</taxon>
        <taxon>Arachnida</taxon>
        <taxon>Pseudoscorpiones</taxon>
        <taxon>Cheliferoidea</taxon>
        <taxon>Chernetidae</taxon>
        <taxon>Cordylochernes</taxon>
    </lineage>
</organism>
<dbReference type="Gene3D" id="3.40.309.10">
    <property type="entry name" value="Aldehyde Dehydrogenase, Chain A, domain 2"/>
    <property type="match status" value="1"/>
</dbReference>
<evidence type="ECO:0000313" key="5">
    <source>
        <dbReference type="EMBL" id="UYV84015.1"/>
    </source>
</evidence>
<protein>
    <submittedName>
        <fullName evidence="5">ALDH3A2</fullName>
    </submittedName>
</protein>
<dbReference type="InterPro" id="IPR016163">
    <property type="entry name" value="Ald_DH_C"/>
</dbReference>
<keyword evidence="3" id="KW-1133">Transmembrane helix</keyword>
<accession>A0ABY6LWV7</accession>
<dbReference type="InterPro" id="IPR016161">
    <property type="entry name" value="Ald_DH/histidinol_DH"/>
</dbReference>
<name>A0ABY6LWV7_9ARAC</name>
<feature type="domain" description="Aldehyde dehydrogenase" evidence="4">
    <location>
        <begin position="59"/>
        <end position="390"/>
    </location>
</feature>
<dbReference type="InterPro" id="IPR015590">
    <property type="entry name" value="Aldehyde_DH_dom"/>
</dbReference>
<dbReference type="Proteomes" id="UP001235939">
    <property type="component" value="Chromosome X"/>
</dbReference>
<comment type="similarity">
    <text evidence="1">Belongs to the aldehyde dehydrogenase family.</text>
</comment>
<dbReference type="PIRSF" id="PIRSF036492">
    <property type="entry name" value="ALDH"/>
    <property type="match status" value="1"/>
</dbReference>
<evidence type="ECO:0000313" key="6">
    <source>
        <dbReference type="Proteomes" id="UP001235939"/>
    </source>
</evidence>
<evidence type="ECO:0000256" key="3">
    <source>
        <dbReference type="SAM" id="Phobius"/>
    </source>
</evidence>
<dbReference type="Pfam" id="PF00171">
    <property type="entry name" value="Aldedh"/>
    <property type="match status" value="1"/>
</dbReference>
<gene>
    <name evidence="5" type="ORF">LAZ67_X000886</name>
</gene>
<keyword evidence="2" id="KW-0560">Oxidoreductase</keyword>
<dbReference type="PANTHER" id="PTHR43570">
    <property type="entry name" value="ALDEHYDE DEHYDROGENASE"/>
    <property type="match status" value="1"/>
</dbReference>
<dbReference type="InterPro" id="IPR016162">
    <property type="entry name" value="Ald_DH_N"/>
</dbReference>
<feature type="transmembrane region" description="Helical" evidence="3">
    <location>
        <begin position="426"/>
        <end position="450"/>
    </location>
</feature>
<dbReference type="Gene3D" id="3.40.605.10">
    <property type="entry name" value="Aldehyde Dehydrogenase, Chain A, domain 1"/>
    <property type="match status" value="1"/>
</dbReference>
<evidence type="ECO:0000256" key="1">
    <source>
        <dbReference type="ARBA" id="ARBA00009986"/>
    </source>
</evidence>
<keyword evidence="3" id="KW-0472">Membrane</keyword>
<dbReference type="EMBL" id="CP092886">
    <property type="protein sequence ID" value="UYV84015.1"/>
    <property type="molecule type" value="Genomic_DNA"/>
</dbReference>
<dbReference type="PANTHER" id="PTHR43570:SF16">
    <property type="entry name" value="ALDEHYDE DEHYDROGENASE TYPE III, ISOFORM Q"/>
    <property type="match status" value="1"/>
</dbReference>
<dbReference type="SUPFAM" id="SSF53720">
    <property type="entry name" value="ALDH-like"/>
    <property type="match status" value="1"/>
</dbReference>
<reference evidence="5 6" key="1">
    <citation type="submission" date="2022-03" db="EMBL/GenBank/DDBJ databases">
        <title>A chromosomal length assembly of Cordylochernes scorpioides.</title>
        <authorList>
            <person name="Zeh D."/>
            <person name="Zeh J."/>
        </authorList>
    </citation>
    <scope>NUCLEOTIDE SEQUENCE [LARGE SCALE GENOMIC DNA]</scope>
    <source>
        <strain evidence="5">IN4F17</strain>
        <tissue evidence="5">Whole Body</tissue>
    </source>
</reference>